<protein>
    <submittedName>
        <fullName evidence="7">Uncharacterized protein</fullName>
    </submittedName>
</protein>
<dbReference type="GO" id="GO:0007160">
    <property type="term" value="P:cell-matrix adhesion"/>
    <property type="evidence" value="ECO:0007669"/>
    <property type="project" value="TreeGrafter"/>
</dbReference>
<keyword evidence="5" id="KW-0472">Membrane</keyword>
<dbReference type="GO" id="GO:0016020">
    <property type="term" value="C:membrane"/>
    <property type="evidence" value="ECO:0007669"/>
    <property type="project" value="UniProtKB-SubCell"/>
</dbReference>
<dbReference type="PANTHER" id="PTHR23412:SF6">
    <property type="entry name" value="MESOTHELIN"/>
    <property type="match status" value="1"/>
</dbReference>
<evidence type="ECO:0000256" key="6">
    <source>
        <dbReference type="ARBA" id="ARBA00023180"/>
    </source>
</evidence>
<evidence type="ECO:0000313" key="8">
    <source>
        <dbReference type="Proteomes" id="UP000314982"/>
    </source>
</evidence>
<evidence type="ECO:0000313" key="7">
    <source>
        <dbReference type="Ensembl" id="ENSHHUP00000021006.1"/>
    </source>
</evidence>
<reference evidence="8" key="1">
    <citation type="submission" date="2018-06" db="EMBL/GenBank/DDBJ databases">
        <title>Genome assembly of Danube salmon.</title>
        <authorList>
            <person name="Macqueen D.J."/>
            <person name="Gundappa M.K."/>
        </authorList>
    </citation>
    <scope>NUCLEOTIDE SEQUENCE [LARGE SCALE GENOMIC DNA]</scope>
</reference>
<keyword evidence="3" id="KW-0732">Signal</keyword>
<comment type="similarity">
    <text evidence="2">Belongs to the mesothelin family.</text>
</comment>
<dbReference type="Proteomes" id="UP000314982">
    <property type="component" value="Unassembled WGS sequence"/>
</dbReference>
<dbReference type="InterPro" id="IPR026664">
    <property type="entry name" value="Stereocilin-rel"/>
</dbReference>
<dbReference type="Ensembl" id="ENSHHUT00000021796.1">
    <property type="protein sequence ID" value="ENSHHUP00000021006.1"/>
    <property type="gene ID" value="ENSHHUG00000013158.1"/>
</dbReference>
<proteinExistence type="inferred from homology"/>
<name>A0A4W5L6A4_9TELE</name>
<accession>A0A4W5L6A4</accession>
<evidence type="ECO:0000256" key="3">
    <source>
        <dbReference type="ARBA" id="ARBA00022729"/>
    </source>
</evidence>
<evidence type="ECO:0000256" key="1">
    <source>
        <dbReference type="ARBA" id="ARBA00004370"/>
    </source>
</evidence>
<sequence length="155" mass="17823">MSLFYRHMRKEHFVLQLTCMWNNIKDESPQDFDNYPSDMLLYYSYTNIQQTNCRSYFNETGRADFSVLSSTLDGRKVDLLNNAKKCLNIEGTQLSRDNVEVLGNMACTLDDNYIRSSDSYILEKLKNGNDFSDLQINAMETVICSGNTTYGNPST</sequence>
<keyword evidence="6" id="KW-0325">Glycoprotein</keyword>
<dbReference type="GeneTree" id="ENSGT00950000182957"/>
<evidence type="ECO:0000256" key="4">
    <source>
        <dbReference type="ARBA" id="ARBA00022889"/>
    </source>
</evidence>
<evidence type="ECO:0000256" key="2">
    <source>
        <dbReference type="ARBA" id="ARBA00011016"/>
    </source>
</evidence>
<dbReference type="AlphaFoldDB" id="A0A4W5L6A4"/>
<dbReference type="PANTHER" id="PTHR23412">
    <property type="entry name" value="STEREOCILIN RELATED"/>
    <property type="match status" value="1"/>
</dbReference>
<evidence type="ECO:0000256" key="5">
    <source>
        <dbReference type="ARBA" id="ARBA00023136"/>
    </source>
</evidence>
<comment type="subcellular location">
    <subcellularLocation>
        <location evidence="1">Membrane</location>
    </subcellularLocation>
</comment>
<keyword evidence="4" id="KW-0130">Cell adhesion</keyword>
<reference evidence="7" key="3">
    <citation type="submission" date="2025-09" db="UniProtKB">
        <authorList>
            <consortium name="Ensembl"/>
        </authorList>
    </citation>
    <scope>IDENTIFICATION</scope>
</reference>
<dbReference type="Pfam" id="PF06060">
    <property type="entry name" value="Mesothelin"/>
    <property type="match status" value="1"/>
</dbReference>
<dbReference type="InterPro" id="IPR010335">
    <property type="entry name" value="Mesothelin"/>
</dbReference>
<organism evidence="7 8">
    <name type="scientific">Hucho hucho</name>
    <name type="common">huchen</name>
    <dbReference type="NCBI Taxonomy" id="62062"/>
    <lineage>
        <taxon>Eukaryota</taxon>
        <taxon>Metazoa</taxon>
        <taxon>Chordata</taxon>
        <taxon>Craniata</taxon>
        <taxon>Vertebrata</taxon>
        <taxon>Euteleostomi</taxon>
        <taxon>Actinopterygii</taxon>
        <taxon>Neopterygii</taxon>
        <taxon>Teleostei</taxon>
        <taxon>Protacanthopterygii</taxon>
        <taxon>Salmoniformes</taxon>
        <taxon>Salmonidae</taxon>
        <taxon>Salmoninae</taxon>
        <taxon>Hucho</taxon>
    </lineage>
</organism>
<dbReference type="GO" id="GO:0009986">
    <property type="term" value="C:cell surface"/>
    <property type="evidence" value="ECO:0007669"/>
    <property type="project" value="TreeGrafter"/>
</dbReference>
<reference evidence="7" key="2">
    <citation type="submission" date="2025-08" db="UniProtKB">
        <authorList>
            <consortium name="Ensembl"/>
        </authorList>
    </citation>
    <scope>IDENTIFICATION</scope>
</reference>
<keyword evidence="8" id="KW-1185">Reference proteome</keyword>